<sequence>MSTYDPHSERFFQIKRITKTTLRGLHVLSIAGAGGGILLQIPDAQWLNYWIMTMITGCLLMLWEVVRDWRWLIQLKGVLTLLKIAILMCFTIVPEYKVELVTIIILLSVLVTHGPSSLRHYSIIHRRQIHSKEEIKG</sequence>
<proteinExistence type="predicted"/>
<evidence type="ECO:0000256" key="1">
    <source>
        <dbReference type="SAM" id="Phobius"/>
    </source>
</evidence>
<dbReference type="Proteomes" id="UP000294832">
    <property type="component" value="Unassembled WGS sequence"/>
</dbReference>
<reference evidence="2 3" key="1">
    <citation type="submission" date="2019-03" db="EMBL/GenBank/DDBJ databases">
        <title>Freshwater and sediment microbial communities from various areas in North America, analyzing microbe dynamics in response to fracking.</title>
        <authorList>
            <person name="Lamendella R."/>
        </authorList>
    </citation>
    <scope>NUCLEOTIDE SEQUENCE [LARGE SCALE GENOMIC DNA]</scope>
    <source>
        <strain evidence="2 3">74A</strain>
    </source>
</reference>
<feature type="transmembrane region" description="Helical" evidence="1">
    <location>
        <begin position="100"/>
        <end position="118"/>
    </location>
</feature>
<protein>
    <submittedName>
        <fullName evidence="2">Uncharacterized protein</fullName>
    </submittedName>
</protein>
<dbReference type="EMBL" id="SLWF01000003">
    <property type="protein sequence ID" value="TCN88850.1"/>
    <property type="molecule type" value="Genomic_DNA"/>
</dbReference>
<gene>
    <name evidence="2" type="ORF">EDC91_10329</name>
</gene>
<keyword evidence="1" id="KW-0812">Transmembrane</keyword>
<evidence type="ECO:0000313" key="3">
    <source>
        <dbReference type="Proteomes" id="UP000294832"/>
    </source>
</evidence>
<dbReference type="OrthoDB" id="6267035at2"/>
<feature type="transmembrane region" description="Helical" evidence="1">
    <location>
        <begin position="78"/>
        <end position="94"/>
    </location>
</feature>
<name>A0A4R2FF64_9GAMM</name>
<feature type="transmembrane region" description="Helical" evidence="1">
    <location>
        <begin position="47"/>
        <end position="66"/>
    </location>
</feature>
<accession>A0A4R2FF64</accession>
<feature type="transmembrane region" description="Helical" evidence="1">
    <location>
        <begin position="21"/>
        <end position="41"/>
    </location>
</feature>
<comment type="caution">
    <text evidence="2">The sequence shown here is derived from an EMBL/GenBank/DDBJ whole genome shotgun (WGS) entry which is preliminary data.</text>
</comment>
<keyword evidence="1" id="KW-0472">Membrane</keyword>
<organism evidence="2 3">
    <name type="scientific">Shewanella fodinae</name>
    <dbReference type="NCBI Taxonomy" id="552357"/>
    <lineage>
        <taxon>Bacteria</taxon>
        <taxon>Pseudomonadati</taxon>
        <taxon>Pseudomonadota</taxon>
        <taxon>Gammaproteobacteria</taxon>
        <taxon>Alteromonadales</taxon>
        <taxon>Shewanellaceae</taxon>
        <taxon>Shewanella</taxon>
    </lineage>
</organism>
<dbReference type="AlphaFoldDB" id="A0A4R2FF64"/>
<keyword evidence="3" id="KW-1185">Reference proteome</keyword>
<evidence type="ECO:0000313" key="2">
    <source>
        <dbReference type="EMBL" id="TCN88850.1"/>
    </source>
</evidence>
<keyword evidence="1" id="KW-1133">Transmembrane helix</keyword>
<dbReference type="RefSeq" id="WP_133037800.1">
    <property type="nucleotide sequence ID" value="NZ_SLWF01000003.1"/>
</dbReference>